<evidence type="ECO:0000256" key="1">
    <source>
        <dbReference type="ARBA" id="ARBA00022737"/>
    </source>
</evidence>
<feature type="repeat" description="PPR" evidence="2">
    <location>
        <begin position="166"/>
        <end position="200"/>
    </location>
</feature>
<evidence type="ECO:0008006" key="5">
    <source>
        <dbReference type="Google" id="ProtNLM"/>
    </source>
</evidence>
<dbReference type="Pfam" id="PF13041">
    <property type="entry name" value="PPR_2"/>
    <property type="match status" value="1"/>
</dbReference>
<keyword evidence="1" id="KW-0677">Repeat</keyword>
<dbReference type="InterPro" id="IPR011990">
    <property type="entry name" value="TPR-like_helical_dom_sf"/>
</dbReference>
<dbReference type="Pfam" id="PF01535">
    <property type="entry name" value="PPR"/>
    <property type="match status" value="4"/>
</dbReference>
<dbReference type="InterPro" id="IPR046848">
    <property type="entry name" value="E_motif"/>
</dbReference>
<evidence type="ECO:0000313" key="4">
    <source>
        <dbReference type="Proteomes" id="UP001168098"/>
    </source>
</evidence>
<proteinExistence type="predicted"/>
<dbReference type="Gene3D" id="1.25.40.10">
    <property type="entry name" value="Tetratricopeptide repeat domain"/>
    <property type="match status" value="3"/>
</dbReference>
<dbReference type="NCBIfam" id="TIGR00756">
    <property type="entry name" value="PPR"/>
    <property type="match status" value="3"/>
</dbReference>
<comment type="caution">
    <text evidence="3">The sequence shown here is derived from an EMBL/GenBank/DDBJ whole genome shotgun (WGS) entry which is preliminary data.</text>
</comment>
<evidence type="ECO:0000313" key="3">
    <source>
        <dbReference type="EMBL" id="KAJ9691029.1"/>
    </source>
</evidence>
<protein>
    <recommendedName>
        <fullName evidence="5">Pentatricopeptide repeat-containing protein</fullName>
    </recommendedName>
</protein>
<dbReference type="EMBL" id="JARBHA010000010">
    <property type="protein sequence ID" value="KAJ9691029.1"/>
    <property type="molecule type" value="Genomic_DNA"/>
</dbReference>
<dbReference type="PANTHER" id="PTHR47926">
    <property type="entry name" value="PENTATRICOPEPTIDE REPEAT-CONTAINING PROTEIN"/>
    <property type="match status" value="1"/>
</dbReference>
<dbReference type="GO" id="GO:0009451">
    <property type="term" value="P:RNA modification"/>
    <property type="evidence" value="ECO:0007669"/>
    <property type="project" value="InterPro"/>
</dbReference>
<feature type="repeat" description="PPR" evidence="2">
    <location>
        <begin position="331"/>
        <end position="365"/>
    </location>
</feature>
<dbReference type="Pfam" id="PF20431">
    <property type="entry name" value="E_motif"/>
    <property type="match status" value="1"/>
</dbReference>
<dbReference type="InterPro" id="IPR002885">
    <property type="entry name" value="PPR_rpt"/>
</dbReference>
<accession>A0AA39DP38</accession>
<dbReference type="GO" id="GO:0003723">
    <property type="term" value="F:RNA binding"/>
    <property type="evidence" value="ECO:0007669"/>
    <property type="project" value="InterPro"/>
</dbReference>
<sequence>MVMKCMYPDEGTYPFVLNSCSRLSDVVKLGFDSYDLVGNALVEMYRRCGDSGKLQEPVEGEAINDLAYWNTSIFEAYQNGNAQESFRVFKRMRMQRLEPDSVTVINLLRSSVVLNSLKAGKFIHCSVVVGYLCENLSVNTALLSMYSKLSSLEDARLFFKKMPERDCVVWNIMISAYSQNSYPKETLELLIQMRRRGVRADLFTAIPAISSIAELKCLEWGKQMHAHVIRNGLDYQVSVHNSLIDMYCKSNQLEAAQKVFDLRSHGSLSLFTKMKLDGFKVDLKYLHGYSVKSSLNSTSSMNSALLISYAKCGCIDMARNLFDEKELDGKDVITWNSMISAYSKHGEWPECFVLYNKMKQSGLKPDRVTFLGLLTACVNSGLVRKGEAEELIKTMPFKPDAQVWGPLLSACKMHSETGLAVFVAEKLISMEPKNAGNYILLSNIYAAAGKDSGLKKTPGCSWLEINGQVHEFCVAD</sequence>
<keyword evidence="4" id="KW-1185">Reference proteome</keyword>
<reference evidence="3 4" key="1">
    <citation type="journal article" date="2023" name="BMC Biotechnol.">
        <title>Vitis rotundifolia cv Carlos genome sequencing.</title>
        <authorList>
            <person name="Huff M."/>
            <person name="Hulse-Kemp A."/>
            <person name="Scheffler B."/>
            <person name="Youngblood R."/>
            <person name="Simpson S."/>
            <person name="Babiker E."/>
            <person name="Staton M."/>
        </authorList>
    </citation>
    <scope>NUCLEOTIDE SEQUENCE [LARGE SCALE GENOMIC DNA]</scope>
    <source>
        <tissue evidence="3">Leaf</tissue>
    </source>
</reference>
<dbReference type="InterPro" id="IPR046960">
    <property type="entry name" value="PPR_At4g14850-like_plant"/>
</dbReference>
<dbReference type="AlphaFoldDB" id="A0AA39DP38"/>
<evidence type="ECO:0000256" key="2">
    <source>
        <dbReference type="PROSITE-ProRule" id="PRU00708"/>
    </source>
</evidence>
<organism evidence="3 4">
    <name type="scientific">Vitis rotundifolia</name>
    <name type="common">Muscadine grape</name>
    <dbReference type="NCBI Taxonomy" id="103349"/>
    <lineage>
        <taxon>Eukaryota</taxon>
        <taxon>Viridiplantae</taxon>
        <taxon>Streptophyta</taxon>
        <taxon>Embryophyta</taxon>
        <taxon>Tracheophyta</taxon>
        <taxon>Spermatophyta</taxon>
        <taxon>Magnoliopsida</taxon>
        <taxon>eudicotyledons</taxon>
        <taxon>Gunneridae</taxon>
        <taxon>Pentapetalae</taxon>
        <taxon>rosids</taxon>
        <taxon>Vitales</taxon>
        <taxon>Vitaceae</taxon>
        <taxon>Viteae</taxon>
        <taxon>Vitis</taxon>
    </lineage>
</organism>
<dbReference type="FunFam" id="1.25.40.10:FF:000031">
    <property type="entry name" value="Pentatricopeptide repeat-containing protein mitochondrial"/>
    <property type="match status" value="1"/>
</dbReference>
<dbReference type="PROSITE" id="PS51375">
    <property type="entry name" value="PPR"/>
    <property type="match status" value="2"/>
</dbReference>
<name>A0AA39DP38_VITRO</name>
<dbReference type="Proteomes" id="UP001168098">
    <property type="component" value="Unassembled WGS sequence"/>
</dbReference>
<gene>
    <name evidence="3" type="ORF">PVL29_013276</name>
</gene>